<dbReference type="Gene3D" id="3.30.1490.480">
    <property type="entry name" value="Endolytic murein transglycosylase"/>
    <property type="match status" value="1"/>
</dbReference>
<dbReference type="GO" id="GO:0005886">
    <property type="term" value="C:plasma membrane"/>
    <property type="evidence" value="ECO:0007669"/>
    <property type="project" value="UniProtKB-UniRule"/>
</dbReference>
<evidence type="ECO:0000256" key="7">
    <source>
        <dbReference type="HAMAP-Rule" id="MF_02065"/>
    </source>
</evidence>
<protein>
    <recommendedName>
        <fullName evidence="7">Endolytic murein transglycosylase</fullName>
        <ecNumber evidence="7">4.2.2.29</ecNumber>
    </recommendedName>
    <alternativeName>
        <fullName evidence="7">Peptidoglycan lytic transglycosylase</fullName>
    </alternativeName>
    <alternativeName>
        <fullName evidence="7">Peptidoglycan polymerization terminase</fullName>
    </alternativeName>
</protein>
<dbReference type="InterPro" id="IPR003770">
    <property type="entry name" value="MLTG-like"/>
</dbReference>
<dbReference type="GO" id="GO:0008932">
    <property type="term" value="F:lytic endotransglycosylase activity"/>
    <property type="evidence" value="ECO:0007669"/>
    <property type="project" value="UniProtKB-UniRule"/>
</dbReference>
<name>A0A2G6KHB0_9BACT</name>
<dbReference type="PANTHER" id="PTHR30518:SF2">
    <property type="entry name" value="ENDOLYTIC MUREIN TRANSGLYCOSYLASE"/>
    <property type="match status" value="1"/>
</dbReference>
<evidence type="ECO:0000256" key="5">
    <source>
        <dbReference type="ARBA" id="ARBA00023239"/>
    </source>
</evidence>
<dbReference type="GO" id="GO:0009252">
    <property type="term" value="P:peptidoglycan biosynthetic process"/>
    <property type="evidence" value="ECO:0007669"/>
    <property type="project" value="UniProtKB-UniRule"/>
</dbReference>
<organism evidence="8 9">
    <name type="scientific">candidate division KSB3 bacterium</name>
    <dbReference type="NCBI Taxonomy" id="2044937"/>
    <lineage>
        <taxon>Bacteria</taxon>
        <taxon>candidate division KSB3</taxon>
    </lineage>
</organism>
<keyword evidence="1 7" id="KW-1003">Cell membrane</keyword>
<evidence type="ECO:0000313" key="8">
    <source>
        <dbReference type="EMBL" id="PIE35057.1"/>
    </source>
</evidence>
<comment type="catalytic activity">
    <reaction evidence="7">
        <text>a peptidoglycan chain = a peptidoglycan chain with N-acetyl-1,6-anhydromuramyl-[peptide] at the reducing end + a peptidoglycan chain with N-acetylglucosamine at the non-reducing end.</text>
        <dbReference type="EC" id="4.2.2.29"/>
    </reaction>
</comment>
<dbReference type="Pfam" id="PF02618">
    <property type="entry name" value="YceG"/>
    <property type="match status" value="1"/>
</dbReference>
<dbReference type="CDD" id="cd08010">
    <property type="entry name" value="MltG_like"/>
    <property type="match status" value="1"/>
</dbReference>
<evidence type="ECO:0000256" key="1">
    <source>
        <dbReference type="ARBA" id="ARBA00022475"/>
    </source>
</evidence>
<keyword evidence="6 7" id="KW-0961">Cell wall biogenesis/degradation</keyword>
<feature type="site" description="Important for catalytic activity" evidence="7">
    <location>
        <position position="217"/>
    </location>
</feature>
<evidence type="ECO:0000256" key="3">
    <source>
        <dbReference type="ARBA" id="ARBA00022989"/>
    </source>
</evidence>
<keyword evidence="5 7" id="KW-0456">Lyase</keyword>
<dbReference type="PANTHER" id="PTHR30518">
    <property type="entry name" value="ENDOLYTIC MUREIN TRANSGLYCOSYLASE"/>
    <property type="match status" value="1"/>
</dbReference>
<dbReference type="Gene3D" id="3.30.160.60">
    <property type="entry name" value="Classic Zinc Finger"/>
    <property type="match status" value="1"/>
</dbReference>
<gene>
    <name evidence="7" type="primary">mltG</name>
    <name evidence="8" type="ORF">CSA56_05680</name>
</gene>
<dbReference type="GO" id="GO:0071555">
    <property type="term" value="P:cell wall organization"/>
    <property type="evidence" value="ECO:0007669"/>
    <property type="project" value="UniProtKB-KW"/>
</dbReference>
<accession>A0A2G6KHB0</accession>
<dbReference type="EC" id="4.2.2.29" evidence="7"/>
<keyword evidence="3 7" id="KW-1133">Transmembrane helix</keyword>
<dbReference type="NCBIfam" id="TIGR00247">
    <property type="entry name" value="endolytic transglycosylase MltG"/>
    <property type="match status" value="1"/>
</dbReference>
<comment type="function">
    <text evidence="7">Functions as a peptidoglycan terminase that cleaves nascent peptidoglycan strands endolytically to terminate their elongation.</text>
</comment>
<comment type="similarity">
    <text evidence="7">Belongs to the transglycosylase MltG family.</text>
</comment>
<dbReference type="Proteomes" id="UP000230821">
    <property type="component" value="Unassembled WGS sequence"/>
</dbReference>
<evidence type="ECO:0000256" key="6">
    <source>
        <dbReference type="ARBA" id="ARBA00023316"/>
    </source>
</evidence>
<keyword evidence="2 7" id="KW-0812">Transmembrane</keyword>
<dbReference type="HAMAP" id="MF_02065">
    <property type="entry name" value="MltG"/>
    <property type="match status" value="1"/>
</dbReference>
<reference evidence="8 9" key="1">
    <citation type="submission" date="2017-10" db="EMBL/GenBank/DDBJ databases">
        <title>Novel microbial diversity and functional potential in the marine mammal oral microbiome.</title>
        <authorList>
            <person name="Dudek N.K."/>
            <person name="Sun C.L."/>
            <person name="Burstein D."/>
            <person name="Kantor R.S."/>
            <person name="Aliaga Goltsman D.S."/>
            <person name="Bik E.M."/>
            <person name="Thomas B.C."/>
            <person name="Banfield J.F."/>
            <person name="Relman D.A."/>
        </authorList>
    </citation>
    <scope>NUCLEOTIDE SEQUENCE [LARGE SCALE GENOMIC DNA]</scope>
    <source>
        <strain evidence="8">DOLJORAL78_47_16</strain>
    </source>
</reference>
<evidence type="ECO:0000256" key="4">
    <source>
        <dbReference type="ARBA" id="ARBA00023136"/>
    </source>
</evidence>
<evidence type="ECO:0000313" key="9">
    <source>
        <dbReference type="Proteomes" id="UP000230821"/>
    </source>
</evidence>
<keyword evidence="4 7" id="KW-0472">Membrane</keyword>
<proteinExistence type="inferred from homology"/>
<comment type="caution">
    <text evidence="8">The sequence shown here is derived from an EMBL/GenBank/DDBJ whole genome shotgun (WGS) entry which is preliminary data.</text>
</comment>
<dbReference type="EMBL" id="PDSK01000065">
    <property type="protein sequence ID" value="PIE35057.1"/>
    <property type="molecule type" value="Genomic_DNA"/>
</dbReference>
<sequence length="337" mass="38330">MKRISLLLFVGICLGVLGYATVKVYTFLTVPPDVEAVERIVLIEPGTSLRKTAEILRNASVISDKNLFMILGRFHRKGKSIKAGEYLFTTSMLPIDVLEQLQDGKIYFRTVTIPEGYTSYQTTDLLAEQGFGDKETFLALVFDKSFAASLDVEADSLEGYLYPNTYYIHHGMDEKAILKKMVQEFWKIMTPEIRQEIEQKGATIHEIVTLASIVEKEARVAEERELISAVYTNRLNIKMKLDSDPTVIYGLKNFDGNLTKADLKKDTPYNTYRRRGLPPGPIANPGQPSIIAAIRPADVKYLYFVARNDGTHKFSKSYEEHLQAVREYQKKRRKKSP</sequence>
<evidence type="ECO:0000256" key="2">
    <source>
        <dbReference type="ARBA" id="ARBA00022692"/>
    </source>
</evidence>
<dbReference type="AlphaFoldDB" id="A0A2G6KHB0"/>